<evidence type="ECO:0000313" key="2">
    <source>
        <dbReference type="EMBL" id="ELR63085.1"/>
    </source>
</evidence>
<dbReference type="EMBL" id="AMZO01000059">
    <property type="protein sequence ID" value="ELR63085.1"/>
    <property type="molecule type" value="Genomic_DNA"/>
</dbReference>
<name>L8J2J7_9GAMM</name>
<keyword evidence="1" id="KW-0472">Membrane</keyword>
<keyword evidence="3" id="KW-1185">Reference proteome</keyword>
<keyword evidence="1" id="KW-0812">Transmembrane</keyword>
<dbReference type="AlphaFoldDB" id="L8J2J7"/>
<keyword evidence="1" id="KW-1133">Transmembrane helix</keyword>
<dbReference type="Proteomes" id="UP000011134">
    <property type="component" value="Unassembled WGS sequence"/>
</dbReference>
<protein>
    <submittedName>
        <fullName evidence="2">Uncharacterized protein</fullName>
    </submittedName>
</protein>
<accession>L8J2J7</accession>
<comment type="caution">
    <text evidence="2">The sequence shown here is derived from an EMBL/GenBank/DDBJ whole genome shotgun (WGS) entry which is preliminary data.</text>
</comment>
<gene>
    <name evidence="2" type="ORF">C942_04125</name>
</gene>
<evidence type="ECO:0000256" key="1">
    <source>
        <dbReference type="SAM" id="Phobius"/>
    </source>
</evidence>
<dbReference type="PATRIC" id="fig|1056511.3.peg.4937"/>
<feature type="transmembrane region" description="Helical" evidence="1">
    <location>
        <begin position="15"/>
        <end position="35"/>
    </location>
</feature>
<organism evidence="2 3">
    <name type="scientific">Photobacterium marinum</name>
    <dbReference type="NCBI Taxonomy" id="1056511"/>
    <lineage>
        <taxon>Bacteria</taxon>
        <taxon>Pseudomonadati</taxon>
        <taxon>Pseudomonadota</taxon>
        <taxon>Gammaproteobacteria</taxon>
        <taxon>Vibrionales</taxon>
        <taxon>Vibrionaceae</taxon>
        <taxon>Photobacterium</taxon>
    </lineage>
</organism>
<reference evidence="2 3" key="1">
    <citation type="submission" date="2012-12" db="EMBL/GenBank/DDBJ databases">
        <title>Genome Assembly of Photobacterium sp. AK15.</title>
        <authorList>
            <person name="Khatri I."/>
            <person name="Vaidya B."/>
            <person name="Srinivas T.N.R."/>
            <person name="Subramanian S."/>
            <person name="Pinnaka A."/>
        </authorList>
    </citation>
    <scope>NUCLEOTIDE SEQUENCE [LARGE SCALE GENOMIC DNA]</scope>
    <source>
        <strain evidence="2 3">AK15</strain>
    </source>
</reference>
<evidence type="ECO:0000313" key="3">
    <source>
        <dbReference type="Proteomes" id="UP000011134"/>
    </source>
</evidence>
<sequence length="169" mass="18792">MSFFFTALATADAKISAAIIGAMTTVFVSISAVIITQRQTKAREVEEAHRAKKVEIYEKFIKTVTSIVAGENDEVSMQAPSQQELIDYLVDFKTEIMLWGSPEVIKAQLEFERVSKNGGDIFEAVNNLYKSIRKDIGLSNSGLNNLELIKLYLKDPNELDELRALGASK</sequence>
<proteinExistence type="predicted"/>